<evidence type="ECO:0000313" key="14">
    <source>
        <dbReference type="EMBL" id="HAB0969827.1"/>
    </source>
</evidence>
<reference evidence="16 20" key="1">
    <citation type="submission" date="2014-09" db="EMBL/GenBank/DDBJ databases">
        <title>Salmonella Genotype and Phenotype Association.</title>
        <authorList>
            <person name="Chen Y."/>
            <person name="Folster J."/>
            <person name="Ayers S."/>
            <person name="Kabera C."/>
            <person name="Li C."/>
            <person name="Mukherjee S."/>
            <person name="Lam C."/>
            <person name="Zhao S."/>
            <person name="McDermott P."/>
        </authorList>
    </citation>
    <scope>NUCLEOTIDE SEQUENCE [LARGE SCALE GENOMIC DNA]</scope>
    <source>
        <strain evidence="16 20">CVM N32045</strain>
    </source>
</reference>
<sequence>MQRLTVYSHPLRIIWQEAPIGRLLQGATPVYAKTLISRLFTLCAQAHSAAAALLLFPEKKPDMQAAQQELARETLRRALTDWLPLFSHRQATAEEWALLRRGELSPLASTIFFDDDPQTWLAAGVKGWEAWFLQERSETARWLAAVQNIITPTLPMASSPDHTLITHGPLDVSPLAIEYPLLSACCLSGKTTALRLLARCITLARSLSALPTLRWNRFDDGEWKIAVVETARGWLVHQARLTTSGNILDYRIISPTTRHAQPDGVIARELATIPLSLWSQQLQVIDPCVAVNIVE</sequence>
<reference evidence="15" key="3">
    <citation type="journal article" date="2018" name="Genome Biol.">
        <title>SKESA: strategic k-mer extension for scrupulous assemblies.</title>
        <authorList>
            <person name="Souvorov A."/>
            <person name="Agarwala R."/>
            <person name="Lipman D.J."/>
        </authorList>
    </citation>
    <scope>NUCLEOTIDE SEQUENCE</scope>
    <source>
        <strain evidence="15">S257T</strain>
        <strain evidence="14">Salmonella enterica</strain>
    </source>
</reference>
<dbReference type="EMBL" id="DAAFPQ010000002">
    <property type="protein sequence ID" value="HAB0969827.1"/>
    <property type="molecule type" value="Genomic_DNA"/>
</dbReference>
<dbReference type="EMBL" id="AAHDPU010000003">
    <property type="protein sequence ID" value="EBU9271566.1"/>
    <property type="molecule type" value="Genomic_DNA"/>
</dbReference>
<dbReference type="Proteomes" id="UP000839616">
    <property type="component" value="Unassembled WGS sequence"/>
</dbReference>
<dbReference type="EMBL" id="AAKRET010000001">
    <property type="protein sequence ID" value="ECU8352173.1"/>
    <property type="molecule type" value="Genomic_DNA"/>
</dbReference>
<dbReference type="Proteomes" id="UP000839908">
    <property type="component" value="Unassembled WGS sequence"/>
</dbReference>
<name>A0A0D6G578_SALTM</name>
<dbReference type="EMBL" id="RVDJ01000001">
    <property type="protein sequence ID" value="MLP83978.1"/>
    <property type="molecule type" value="Genomic_DNA"/>
</dbReference>
<dbReference type="Proteomes" id="UP000885385">
    <property type="component" value="Unassembled WGS sequence"/>
</dbReference>
<dbReference type="RefSeq" id="WP_001189401.1">
    <property type="nucleotide sequence ID" value="NZ_AP023291.1"/>
</dbReference>
<gene>
    <name evidence="10" type="ORF">AAB27_18220</name>
    <name evidence="17" type="ORF">AU613_14475</name>
    <name evidence="12" type="ORF">AVC05_04565</name>
    <name evidence="9" type="ORF">B1P38_00830</name>
    <name evidence="7" type="ORF">CE70_02330</name>
    <name evidence="13" type="ORF">CFF59_01485</name>
    <name evidence="16" type="ORF">DD95_14080</name>
    <name evidence="2" type="ORF">DMO92_05665</name>
    <name evidence="3" type="ORF">DPF41_05740</name>
    <name evidence="4" type="ORF">DPS76_04620</name>
    <name evidence="18" type="ORF">DRM14_01245</name>
    <name evidence="5" type="ORF">DU071_04215</name>
    <name evidence="8" type="ORF">E0935_05540</name>
    <name evidence="6" type="ORF">EER35_10040</name>
    <name evidence="11" type="ORF">F3R12_01205</name>
    <name evidence="15" type="ORF">G1Q91_01230</name>
    <name evidence="14" type="ORF">GB466_04390</name>
    <name evidence="1" type="ORF">SE14_01603</name>
</gene>
<accession>A0A0F7J934</accession>
<dbReference type="EMBL" id="AAIGQE010000002">
    <property type="protein sequence ID" value="ECE0294041.1"/>
    <property type="molecule type" value="Genomic_DNA"/>
</dbReference>
<dbReference type="EMBL" id="AAHRYM010000010">
    <property type="protein sequence ID" value="EBZ6921322.1"/>
    <property type="molecule type" value="Genomic_DNA"/>
</dbReference>
<dbReference type="EMBL" id="AAHIDF010000004">
    <property type="protein sequence ID" value="EBW3627601.1"/>
    <property type="molecule type" value="Genomic_DNA"/>
</dbReference>
<evidence type="ECO:0000313" key="15">
    <source>
        <dbReference type="EMBL" id="HAD6138600.1"/>
    </source>
</evidence>
<dbReference type="EMBL" id="DAAONK010000001">
    <property type="protein sequence ID" value="HAD6138600.1"/>
    <property type="molecule type" value="Genomic_DNA"/>
</dbReference>
<evidence type="ECO:0000313" key="4">
    <source>
        <dbReference type="EMBL" id="EBW5461744.1"/>
    </source>
</evidence>
<dbReference type="EMBL" id="AAHNIA010000005">
    <property type="protein sequence ID" value="EBY1701167.1"/>
    <property type="molecule type" value="Genomic_DNA"/>
</dbReference>
<dbReference type="EMBL" id="AAHIPE010000003">
    <property type="protein sequence ID" value="EBW5461744.1"/>
    <property type="molecule type" value="Genomic_DNA"/>
</dbReference>
<protein>
    <submittedName>
        <fullName evidence="15">ATP/GTP-binding protein</fullName>
    </submittedName>
    <submittedName>
        <fullName evidence="1">Dehydrogenase</fullName>
    </submittedName>
</protein>
<dbReference type="Proteomes" id="UP000885258">
    <property type="component" value="Unassembled WGS sequence"/>
</dbReference>
<dbReference type="Gene3D" id="1.10.645.10">
    <property type="entry name" value="Cytochrome-c3 Hydrogenase, chain B"/>
    <property type="match status" value="1"/>
</dbReference>
<evidence type="ECO:0000313" key="20">
    <source>
        <dbReference type="Proteomes" id="UP000054461"/>
    </source>
</evidence>
<dbReference type="EMBL" id="CP011428">
    <property type="protein sequence ID" value="AKH07139.1"/>
    <property type="molecule type" value="Genomic_DNA"/>
</dbReference>
<dbReference type="InterPro" id="IPR029014">
    <property type="entry name" value="NiFe-Hase_large"/>
</dbReference>
<evidence type="ECO:0000313" key="13">
    <source>
        <dbReference type="EMBL" id="EDI6663947.1"/>
    </source>
</evidence>
<reference evidence="8" key="7">
    <citation type="submission" date="2019-03" db="EMBL/GenBank/DDBJ databases">
        <authorList>
            <person name="Ashton P.M."/>
            <person name="Dallman T."/>
            <person name="Nair S."/>
            <person name="De Pinna E."/>
            <person name="Peters T."/>
            <person name="Grant K."/>
        </authorList>
    </citation>
    <scope>NUCLEOTIDE SEQUENCE [LARGE SCALE GENOMIC DNA]</scope>
    <source>
        <strain evidence="3">231108</strain>
        <strain evidence="8">265852</strain>
        <strain evidence="17">29290</strain>
        <strain evidence="5">356083</strain>
        <strain evidence="4">422529</strain>
        <strain evidence="18">425567</strain>
        <strain evidence="12">43916</strain>
        <strain evidence="2">488670</strain>
        <strain evidence="6">632340</strain>
        <strain evidence="10">86846</strain>
    </source>
</reference>
<dbReference type="Proteomes" id="UP000839905">
    <property type="component" value="Unassembled WGS sequence"/>
</dbReference>
<reference evidence="15" key="6">
    <citation type="submission" date="2019-01" db="EMBL/GenBank/DDBJ databases">
        <authorList>
            <consortium name="NCBI Pathogen Detection Project"/>
        </authorList>
    </citation>
    <scope>NUCLEOTIDE SEQUENCE</scope>
    <source>
        <strain evidence="15">S257T</strain>
        <strain evidence="14">Salmonella enterica</strain>
    </source>
</reference>
<dbReference type="EMBL" id="JYVU01000033">
    <property type="protein sequence ID" value="KTZ11404.1"/>
    <property type="molecule type" value="Genomic_DNA"/>
</dbReference>
<accession>A0A3U3X897</accession>
<dbReference type="AlphaFoldDB" id="A0A0D6G578"/>
<dbReference type="KEGG" id="seni:CY43_07800"/>
<dbReference type="SUPFAM" id="SSF56762">
    <property type="entry name" value="HydB/Nqo4-like"/>
    <property type="match status" value="1"/>
</dbReference>
<dbReference type="Proteomes" id="UP000839595">
    <property type="component" value="Unassembled WGS sequence"/>
</dbReference>
<evidence type="ECO:0000313" key="2">
    <source>
        <dbReference type="EMBL" id="EBU9271566.1"/>
    </source>
</evidence>
<reference evidence="7 21" key="4">
    <citation type="submission" date="2018-07" db="EMBL/GenBank/DDBJ databases">
        <authorList>
            <consortium name="GenomeTrakr network: Whole genome sequencing for foodborne pathogen traceback"/>
        </authorList>
    </citation>
    <scope>NUCLEOTIDE SEQUENCE [LARGE SCALE GENOMIC DNA]</scope>
    <source>
        <strain evidence="11">AUSMDU00020735</strain>
        <strain evidence="7 21">VA_WGS-00080</strain>
    </source>
</reference>
<dbReference type="EMBL" id="AAMLUT010000001">
    <property type="protein sequence ID" value="EDI6663947.1"/>
    <property type="molecule type" value="Genomic_DNA"/>
</dbReference>
<organism evidence="15">
    <name type="scientific">Salmonella typhimurium</name>
    <dbReference type="NCBI Taxonomy" id="90371"/>
    <lineage>
        <taxon>Bacteria</taxon>
        <taxon>Pseudomonadati</taxon>
        <taxon>Pseudomonadota</taxon>
        <taxon>Gammaproteobacteria</taxon>
        <taxon>Enterobacterales</taxon>
        <taxon>Enterobacteriaceae</taxon>
        <taxon>Salmonella</taxon>
    </lineage>
</organism>
<dbReference type="PATRIC" id="fig|59201.158.peg.1626"/>
<evidence type="ECO:0000313" key="19">
    <source>
        <dbReference type="Proteomes" id="UP000034636"/>
    </source>
</evidence>
<evidence type="ECO:0000313" key="17">
    <source>
        <dbReference type="EMBL" id="MIT50067.1"/>
    </source>
</evidence>
<reference evidence="1 19" key="2">
    <citation type="journal article" date="2015" name="Genome Announc.">
        <title>Complete Genome Sequencing of a Multidrug-Resistant and Human-Invasive Salmonella enterica Serovar Typhimurium Strain of the Emerging Sequence Type 213 Genotype.</title>
        <authorList>
            <person name="Calva E."/>
            <person name="Silva C."/>
            <person name="Zaidi M.B."/>
            <person name="Sanchez-Flores A."/>
            <person name="Estrada K."/>
            <person name="Silva G.G."/>
            <person name="Soto-Jimenez L.M."/>
            <person name="Wiesner M."/>
            <person name="Fernandez-Mora M."/>
            <person name="Edwards R.A."/>
            <person name="Vinuesa P."/>
        </authorList>
    </citation>
    <scope>NUCLEOTIDE SEQUENCE [LARGE SCALE GENOMIC DNA]</scope>
    <source>
        <strain evidence="1 19">YU39</strain>
    </source>
</reference>
<dbReference type="EMBL" id="AAIKGB010000004">
    <property type="protein sequence ID" value="ECF1542712.1"/>
    <property type="molecule type" value="Genomic_DNA"/>
</dbReference>
<dbReference type="Proteomes" id="UP000839581">
    <property type="component" value="Unassembled WGS sequence"/>
</dbReference>
<dbReference type="Proteomes" id="UP000839617">
    <property type="component" value="Unassembled WGS sequence"/>
</dbReference>
<evidence type="ECO:0000313" key="10">
    <source>
        <dbReference type="EMBL" id="ECV8762822.1"/>
    </source>
</evidence>
<dbReference type="Proteomes" id="UP000338496">
    <property type="component" value="Unassembled WGS sequence"/>
</dbReference>
<evidence type="ECO:0000313" key="6">
    <source>
        <dbReference type="EMBL" id="EBZ6921322.1"/>
    </source>
</evidence>
<reference evidence="9" key="5">
    <citation type="submission" date="2018-08" db="EMBL/GenBank/DDBJ databases">
        <authorList>
            <consortium name="PulseNet: The National Subtyping Network for Foodborne Disease Surveillance"/>
            <person name="Tarr C.L."/>
            <person name="Trees E."/>
            <person name="Katz L.S."/>
            <person name="Carleton-Romer H.A."/>
            <person name="Stroika S."/>
            <person name="Kucerova Z."/>
            <person name="Roache K.F."/>
            <person name="Sabol A.L."/>
            <person name="Besser J."/>
            <person name="Gerner-Smidt P."/>
        </authorList>
    </citation>
    <scope>NUCLEOTIDE SEQUENCE [LARGE SCALE GENOMIC DNA]</scope>
    <source>
        <strain evidence="9">PNUSAS008736</strain>
        <strain evidence="13">PNUSAS016739</strain>
    </source>
</reference>
<evidence type="ECO:0000313" key="9">
    <source>
        <dbReference type="EMBL" id="ECU8352173.1"/>
    </source>
</evidence>
<evidence type="ECO:0000313" key="21">
    <source>
        <dbReference type="Proteomes" id="UP000338496"/>
    </source>
</evidence>
<dbReference type="EMBL" id="AAKUOT010000043">
    <property type="protein sequence ID" value="ECV8762822.1"/>
    <property type="molecule type" value="Genomic_DNA"/>
</dbReference>
<dbReference type="Proteomes" id="UP000839909">
    <property type="component" value="Unassembled WGS sequence"/>
</dbReference>
<evidence type="ECO:0000313" key="11">
    <source>
        <dbReference type="EMBL" id="ECW0638494.1"/>
    </source>
</evidence>
<accession>A0A0D6G578</accession>
<evidence type="ECO:0000313" key="12">
    <source>
        <dbReference type="EMBL" id="ECY5340516.1"/>
    </source>
</evidence>
<evidence type="ECO:0000313" key="8">
    <source>
        <dbReference type="EMBL" id="ECF1542712.1"/>
    </source>
</evidence>
<evidence type="ECO:0000313" key="16">
    <source>
        <dbReference type="EMBL" id="KTZ11404.1"/>
    </source>
</evidence>
<dbReference type="Proteomes" id="UP000839907">
    <property type="component" value="Unassembled WGS sequence"/>
</dbReference>
<evidence type="ECO:0000313" key="3">
    <source>
        <dbReference type="EMBL" id="EBW3627601.1"/>
    </source>
</evidence>
<dbReference type="Proteomes" id="UP000034636">
    <property type="component" value="Chromosome"/>
</dbReference>
<dbReference type="EMBL" id="AALDNI010000006">
    <property type="protein sequence ID" value="ECY5340516.1"/>
    <property type="molecule type" value="Genomic_DNA"/>
</dbReference>
<dbReference type="Proteomes" id="UP000839914">
    <property type="component" value="Unassembled WGS sequence"/>
</dbReference>
<evidence type="ECO:0000313" key="5">
    <source>
        <dbReference type="EMBL" id="EBY1701167.1"/>
    </source>
</evidence>
<dbReference type="OMA" id="STIFFAD"/>
<evidence type="ECO:0000313" key="7">
    <source>
        <dbReference type="EMBL" id="ECE0294041.1"/>
    </source>
</evidence>
<dbReference type="Proteomes" id="UP000839915">
    <property type="component" value="Unassembled WGS sequence"/>
</dbReference>
<proteinExistence type="predicted"/>
<dbReference type="EMBL" id="RSUA01000026">
    <property type="protein sequence ID" value="MIT50067.1"/>
    <property type="molecule type" value="Genomic_DNA"/>
</dbReference>
<dbReference type="eggNOG" id="COG0374">
    <property type="taxonomic scope" value="Bacteria"/>
</dbReference>
<evidence type="ECO:0000313" key="1">
    <source>
        <dbReference type="EMBL" id="AKH07139.1"/>
    </source>
</evidence>
<evidence type="ECO:0000313" key="18">
    <source>
        <dbReference type="EMBL" id="MLP83978.1"/>
    </source>
</evidence>
<dbReference type="Proteomes" id="UP000839911">
    <property type="component" value="Unassembled WGS sequence"/>
</dbReference>
<dbReference type="EMBL" id="AAKVET010000001">
    <property type="protein sequence ID" value="ECW0638494.1"/>
    <property type="molecule type" value="Genomic_DNA"/>
</dbReference>
<dbReference type="Proteomes" id="UP000054461">
    <property type="component" value="Unassembled WGS sequence"/>
</dbReference>